<dbReference type="InterPro" id="IPR051122">
    <property type="entry name" value="SDR_DHRS6-like"/>
</dbReference>
<dbReference type="PANTHER" id="PTHR43477:SF1">
    <property type="entry name" value="DIHYDROANTICAPSIN 7-DEHYDROGENASE"/>
    <property type="match status" value="1"/>
</dbReference>
<dbReference type="STRING" id="573321.SAMN04488505_1011330"/>
<protein>
    <submittedName>
        <fullName evidence="3">NAD(P)-dependent dehydrogenase, short-chain alcohol dehydrogenase family</fullName>
    </submittedName>
</protein>
<dbReference type="CDD" id="cd11731">
    <property type="entry name" value="Lin1944_like_SDR_c"/>
    <property type="match status" value="1"/>
</dbReference>
<keyword evidence="2" id="KW-0560">Oxidoreductase</keyword>
<dbReference type="RefSeq" id="WP_089907763.1">
    <property type="nucleotide sequence ID" value="NZ_FOBB01000001.1"/>
</dbReference>
<dbReference type="EMBL" id="FOBB01000001">
    <property type="protein sequence ID" value="SEL02081.1"/>
    <property type="molecule type" value="Genomic_DNA"/>
</dbReference>
<dbReference type="Pfam" id="PF13561">
    <property type="entry name" value="adh_short_C2"/>
    <property type="match status" value="1"/>
</dbReference>
<sequence length="212" mass="22860">MKVILIGATGILGKNILAALKQYAHLEVVTVARKGGADLTADISSLSAIKEMYAAVGKFDAVICAAGDAYIGPFDTMTEENMYTGIKGKMMGQINLVMAGKDLISDKGSFTLTSGFISDDPVKGTINYAMVNGAIDNFVQAATIELERGIRINAVSPGWVVENYDGKMDTPPIGQYPVPIDKVVHAYYKSAFGYLTGQVFRVWEPSTQYVRK</sequence>
<accession>A0A1H7LSZ2</accession>
<organism evidence="3 4">
    <name type="scientific">Chitinophaga rupis</name>
    <dbReference type="NCBI Taxonomy" id="573321"/>
    <lineage>
        <taxon>Bacteria</taxon>
        <taxon>Pseudomonadati</taxon>
        <taxon>Bacteroidota</taxon>
        <taxon>Chitinophagia</taxon>
        <taxon>Chitinophagales</taxon>
        <taxon>Chitinophagaceae</taxon>
        <taxon>Chitinophaga</taxon>
    </lineage>
</organism>
<dbReference type="InterPro" id="IPR036291">
    <property type="entry name" value="NAD(P)-bd_dom_sf"/>
</dbReference>
<dbReference type="Gene3D" id="3.40.50.720">
    <property type="entry name" value="NAD(P)-binding Rossmann-like Domain"/>
    <property type="match status" value="1"/>
</dbReference>
<dbReference type="PANTHER" id="PTHR43477">
    <property type="entry name" value="DIHYDROANTICAPSIN 7-DEHYDROGENASE"/>
    <property type="match status" value="1"/>
</dbReference>
<proteinExistence type="inferred from homology"/>
<gene>
    <name evidence="3" type="ORF">SAMN04488505_1011330</name>
</gene>
<dbReference type="NCBIfam" id="NF005754">
    <property type="entry name" value="PRK07578.1"/>
    <property type="match status" value="1"/>
</dbReference>
<dbReference type="AlphaFoldDB" id="A0A1H7LSZ2"/>
<reference evidence="3 4" key="1">
    <citation type="submission" date="2016-10" db="EMBL/GenBank/DDBJ databases">
        <authorList>
            <person name="de Groot N.N."/>
        </authorList>
    </citation>
    <scope>NUCLEOTIDE SEQUENCE [LARGE SCALE GENOMIC DNA]</scope>
    <source>
        <strain evidence="3 4">DSM 21039</strain>
    </source>
</reference>
<evidence type="ECO:0000313" key="3">
    <source>
        <dbReference type="EMBL" id="SEL02081.1"/>
    </source>
</evidence>
<evidence type="ECO:0000256" key="2">
    <source>
        <dbReference type="ARBA" id="ARBA00023002"/>
    </source>
</evidence>
<dbReference type="PRINTS" id="PR00081">
    <property type="entry name" value="GDHRDH"/>
</dbReference>
<dbReference type="InterPro" id="IPR002347">
    <property type="entry name" value="SDR_fam"/>
</dbReference>
<name>A0A1H7LSZ2_9BACT</name>
<dbReference type="SUPFAM" id="SSF51735">
    <property type="entry name" value="NAD(P)-binding Rossmann-fold domains"/>
    <property type="match status" value="1"/>
</dbReference>
<comment type="similarity">
    <text evidence="1">Belongs to the short-chain dehydrogenases/reductases (SDR) family.</text>
</comment>
<dbReference type="GO" id="GO:0016491">
    <property type="term" value="F:oxidoreductase activity"/>
    <property type="evidence" value="ECO:0007669"/>
    <property type="project" value="UniProtKB-KW"/>
</dbReference>
<dbReference type="Proteomes" id="UP000198984">
    <property type="component" value="Unassembled WGS sequence"/>
</dbReference>
<keyword evidence="4" id="KW-1185">Reference proteome</keyword>
<evidence type="ECO:0000313" key="4">
    <source>
        <dbReference type="Proteomes" id="UP000198984"/>
    </source>
</evidence>
<evidence type="ECO:0000256" key="1">
    <source>
        <dbReference type="ARBA" id="ARBA00006484"/>
    </source>
</evidence>
<dbReference type="OrthoDB" id="9787486at2"/>